<keyword evidence="2" id="KW-1185">Reference proteome</keyword>
<reference evidence="1 2" key="1">
    <citation type="journal article" date="2018" name="Mol. Plant">
        <title>The genome of Artemisia annua provides insight into the evolution of Asteraceae family and artemisinin biosynthesis.</title>
        <authorList>
            <person name="Shen Q."/>
            <person name="Zhang L."/>
            <person name="Liao Z."/>
            <person name="Wang S."/>
            <person name="Yan T."/>
            <person name="Shi P."/>
            <person name="Liu M."/>
            <person name="Fu X."/>
            <person name="Pan Q."/>
            <person name="Wang Y."/>
            <person name="Lv Z."/>
            <person name="Lu X."/>
            <person name="Zhang F."/>
            <person name="Jiang W."/>
            <person name="Ma Y."/>
            <person name="Chen M."/>
            <person name="Hao X."/>
            <person name="Li L."/>
            <person name="Tang Y."/>
            <person name="Lv G."/>
            <person name="Zhou Y."/>
            <person name="Sun X."/>
            <person name="Brodelius P.E."/>
            <person name="Rose J.K.C."/>
            <person name="Tang K."/>
        </authorList>
    </citation>
    <scope>NUCLEOTIDE SEQUENCE [LARGE SCALE GENOMIC DNA]</scope>
    <source>
        <strain evidence="2">cv. Huhao1</strain>
        <tissue evidence="1">Leaf</tissue>
    </source>
</reference>
<proteinExistence type="predicted"/>
<comment type="caution">
    <text evidence="1">The sequence shown here is derived from an EMBL/GenBank/DDBJ whole genome shotgun (WGS) entry which is preliminary data.</text>
</comment>
<accession>A0A2U1PLZ5</accession>
<evidence type="ECO:0000313" key="2">
    <source>
        <dbReference type="Proteomes" id="UP000245207"/>
    </source>
</evidence>
<dbReference type="OrthoDB" id="1935022at2759"/>
<gene>
    <name evidence="1" type="ORF">CTI12_AA138450</name>
</gene>
<evidence type="ECO:0000313" key="1">
    <source>
        <dbReference type="EMBL" id="PWA86781.1"/>
    </source>
</evidence>
<dbReference type="EMBL" id="PKPP01000983">
    <property type="protein sequence ID" value="PWA86781.1"/>
    <property type="molecule type" value="Genomic_DNA"/>
</dbReference>
<dbReference type="AlphaFoldDB" id="A0A2U1PLZ5"/>
<sequence>MEWGFPSYLSEARIAMETLFVSPFISSESWFQKWAEGRESMASLKDFGLKGRAMCKESLNEMKELVKESESPYGIRFEGDNENEMVLEWNGTPLVRVSAWM</sequence>
<dbReference type="Proteomes" id="UP000245207">
    <property type="component" value="Unassembled WGS sequence"/>
</dbReference>
<protein>
    <submittedName>
        <fullName evidence="1">Transcription factor GRAS</fullName>
    </submittedName>
</protein>
<organism evidence="1 2">
    <name type="scientific">Artemisia annua</name>
    <name type="common">Sweet wormwood</name>
    <dbReference type="NCBI Taxonomy" id="35608"/>
    <lineage>
        <taxon>Eukaryota</taxon>
        <taxon>Viridiplantae</taxon>
        <taxon>Streptophyta</taxon>
        <taxon>Embryophyta</taxon>
        <taxon>Tracheophyta</taxon>
        <taxon>Spermatophyta</taxon>
        <taxon>Magnoliopsida</taxon>
        <taxon>eudicotyledons</taxon>
        <taxon>Gunneridae</taxon>
        <taxon>Pentapetalae</taxon>
        <taxon>asterids</taxon>
        <taxon>campanulids</taxon>
        <taxon>Asterales</taxon>
        <taxon>Asteraceae</taxon>
        <taxon>Asteroideae</taxon>
        <taxon>Anthemideae</taxon>
        <taxon>Artemisiinae</taxon>
        <taxon>Artemisia</taxon>
    </lineage>
</organism>
<name>A0A2U1PLZ5_ARTAN</name>